<dbReference type="AlphaFoldDB" id="A0A183J6E5"/>
<sequence length="134" mass="15195">MEMKIELNMGSFIFGLSATIVTAVQEGSRKENTAGHLDSPVDHHLLFSIASKHNPEARELLPLFHWSCIYLQGTADGERESTTPLNLDMFTSASATSHCELFQCTLKISFQLDERCLKRWLYDRIRFGIPALLH</sequence>
<dbReference type="EMBL" id="UZAM01015666">
    <property type="protein sequence ID" value="VDP40105.1"/>
    <property type="molecule type" value="Genomic_DNA"/>
</dbReference>
<dbReference type="WBParaSite" id="SBAD_0001182901-mRNA-1">
    <property type="protein sequence ID" value="SBAD_0001182901-mRNA-1"/>
    <property type="gene ID" value="SBAD_0001182901"/>
</dbReference>
<evidence type="ECO:0000313" key="3">
    <source>
        <dbReference type="WBParaSite" id="SBAD_0001182901-mRNA-1"/>
    </source>
</evidence>
<gene>
    <name evidence="1" type="ORF">SBAD_LOCUS11443</name>
</gene>
<evidence type="ECO:0000313" key="1">
    <source>
        <dbReference type="EMBL" id="VDP40105.1"/>
    </source>
</evidence>
<protein>
    <submittedName>
        <fullName evidence="3">Secreted protein</fullName>
    </submittedName>
</protein>
<keyword evidence="2" id="KW-1185">Reference proteome</keyword>
<reference evidence="3" key="1">
    <citation type="submission" date="2016-06" db="UniProtKB">
        <authorList>
            <consortium name="WormBaseParasite"/>
        </authorList>
    </citation>
    <scope>IDENTIFICATION</scope>
</reference>
<evidence type="ECO:0000313" key="2">
    <source>
        <dbReference type="Proteomes" id="UP000270296"/>
    </source>
</evidence>
<reference evidence="1 2" key="2">
    <citation type="submission" date="2018-11" db="EMBL/GenBank/DDBJ databases">
        <authorList>
            <consortium name="Pathogen Informatics"/>
        </authorList>
    </citation>
    <scope>NUCLEOTIDE SEQUENCE [LARGE SCALE GENOMIC DNA]</scope>
</reference>
<organism evidence="3">
    <name type="scientific">Soboliphyme baturini</name>
    <dbReference type="NCBI Taxonomy" id="241478"/>
    <lineage>
        <taxon>Eukaryota</taxon>
        <taxon>Metazoa</taxon>
        <taxon>Ecdysozoa</taxon>
        <taxon>Nematoda</taxon>
        <taxon>Enoplea</taxon>
        <taxon>Dorylaimia</taxon>
        <taxon>Dioctophymatida</taxon>
        <taxon>Dioctophymatoidea</taxon>
        <taxon>Soboliphymatidae</taxon>
        <taxon>Soboliphyme</taxon>
    </lineage>
</organism>
<proteinExistence type="predicted"/>
<accession>A0A183J6E5</accession>
<name>A0A183J6E5_9BILA</name>
<dbReference type="Proteomes" id="UP000270296">
    <property type="component" value="Unassembled WGS sequence"/>
</dbReference>